<evidence type="ECO:0000313" key="1">
    <source>
        <dbReference type="EMBL" id="EMY76820.1"/>
    </source>
</evidence>
<evidence type="ECO:0000313" key="2">
    <source>
        <dbReference type="Proteomes" id="UP000012313"/>
    </source>
</evidence>
<evidence type="ECO:0008006" key="3">
    <source>
        <dbReference type="Google" id="ProtNLM"/>
    </source>
</evidence>
<name>N1WD03_9LEPT</name>
<dbReference type="STRING" id="1218598.LEP1GSC060_3247"/>
<proteinExistence type="predicted"/>
<dbReference type="EMBL" id="AOHC02000041">
    <property type="protein sequence ID" value="EMY76820.1"/>
    <property type="molecule type" value="Genomic_DNA"/>
</dbReference>
<dbReference type="AlphaFoldDB" id="N1WD03"/>
<sequence length="172" mass="19232">MDSEICKISMKFLFKKIKGLSQNLEGNLQEFPQILSPGRLLGFCNIFPSFRNVVVPTFSSFGTSSKFRTNGRTQFVTFLSALFLSVTGCYQKNTDADFYTFEDANLKLISAYESKNVTCNTSRRITAFVPGRARKKNIDLCVTAVLAVSCQSWASTSVDSTPSTCKSIEFRY</sequence>
<protein>
    <recommendedName>
        <fullName evidence="3">Lipoprotein</fullName>
    </recommendedName>
</protein>
<keyword evidence="2" id="KW-1185">Reference proteome</keyword>
<dbReference type="NCBIfam" id="NF047805">
    <property type="entry name" value="LIC13255_lipo"/>
    <property type="match status" value="1"/>
</dbReference>
<gene>
    <name evidence="1" type="ORF">LEP1GSC060_3247</name>
</gene>
<reference evidence="1" key="1">
    <citation type="submission" date="2013-03" db="EMBL/GenBank/DDBJ databases">
        <authorList>
            <person name="Harkins D.M."/>
            <person name="Durkin A.S."/>
            <person name="Brinkac L.M."/>
            <person name="Haft D.H."/>
            <person name="Selengut J.D."/>
            <person name="Sanka R."/>
            <person name="DePew J."/>
            <person name="Purushe J."/>
            <person name="Hartskeerl R.A."/>
            <person name="Ahmed A."/>
            <person name="van der Linden H."/>
            <person name="Goris M.G.A."/>
            <person name="Vinetz J.M."/>
            <person name="Sutton G.G."/>
            <person name="Nierman W.C."/>
            <person name="Fouts D.E."/>
        </authorList>
    </citation>
    <scope>NUCLEOTIDE SEQUENCE [LARGE SCALE GENOMIC DNA]</scope>
    <source>
        <strain evidence="1">ICFT</strain>
    </source>
</reference>
<accession>N1WD03</accession>
<organism evidence="1 2">
    <name type="scientific">Leptospira weilii serovar Ranarum str. ICFT</name>
    <dbReference type="NCBI Taxonomy" id="1218598"/>
    <lineage>
        <taxon>Bacteria</taxon>
        <taxon>Pseudomonadati</taxon>
        <taxon>Spirochaetota</taxon>
        <taxon>Spirochaetia</taxon>
        <taxon>Leptospirales</taxon>
        <taxon>Leptospiraceae</taxon>
        <taxon>Leptospira</taxon>
    </lineage>
</organism>
<dbReference type="Proteomes" id="UP000012313">
    <property type="component" value="Unassembled WGS sequence"/>
</dbReference>
<comment type="caution">
    <text evidence="1">The sequence shown here is derived from an EMBL/GenBank/DDBJ whole genome shotgun (WGS) entry which is preliminary data.</text>
</comment>